<dbReference type="NCBIfam" id="TIGR00229">
    <property type="entry name" value="sensory_box"/>
    <property type="match status" value="3"/>
</dbReference>
<name>A0A8J7W0T5_9FIRM</name>
<dbReference type="SMART" id="SM00471">
    <property type="entry name" value="HDc"/>
    <property type="match status" value="1"/>
</dbReference>
<dbReference type="Gene3D" id="3.30.70.270">
    <property type="match status" value="1"/>
</dbReference>
<dbReference type="InterPro" id="IPR000700">
    <property type="entry name" value="PAS-assoc_C"/>
</dbReference>
<reference evidence="6" key="2">
    <citation type="submission" date="2021-04" db="EMBL/GenBank/DDBJ databases">
        <authorList>
            <person name="Liu J."/>
        </authorList>
    </citation>
    <scope>NUCLEOTIDE SEQUENCE</scope>
    <source>
        <strain evidence="6">BAD-6</strain>
    </source>
</reference>
<dbReference type="Proteomes" id="UP000675664">
    <property type="component" value="Unassembled WGS sequence"/>
</dbReference>
<dbReference type="InterPro" id="IPR043128">
    <property type="entry name" value="Rev_trsase/Diguanyl_cyclase"/>
</dbReference>
<feature type="domain" description="PAC" evidence="2">
    <location>
        <begin position="211"/>
        <end position="263"/>
    </location>
</feature>
<evidence type="ECO:0000259" key="4">
    <source>
        <dbReference type="PROSITE" id="PS51831"/>
    </source>
</evidence>
<dbReference type="PANTHER" id="PTHR43155:SF2">
    <property type="entry name" value="CYCLIC DI-GMP PHOSPHODIESTERASE PA4108"/>
    <property type="match status" value="1"/>
</dbReference>
<evidence type="ECO:0000313" key="6">
    <source>
        <dbReference type="EMBL" id="MBR0598697.1"/>
    </source>
</evidence>
<dbReference type="PANTHER" id="PTHR43155">
    <property type="entry name" value="CYCLIC DI-GMP PHOSPHODIESTERASE PA4108-RELATED"/>
    <property type="match status" value="1"/>
</dbReference>
<dbReference type="Pfam" id="PF08448">
    <property type="entry name" value="PAS_4"/>
    <property type="match status" value="1"/>
</dbReference>
<dbReference type="PROSITE" id="PS50113">
    <property type="entry name" value="PAC"/>
    <property type="match status" value="2"/>
</dbReference>
<dbReference type="SMART" id="SM00091">
    <property type="entry name" value="PAS"/>
    <property type="match status" value="3"/>
</dbReference>
<dbReference type="InterPro" id="IPR000014">
    <property type="entry name" value="PAS"/>
</dbReference>
<dbReference type="SMART" id="SM00267">
    <property type="entry name" value="GGDEF"/>
    <property type="match status" value="1"/>
</dbReference>
<proteinExistence type="predicted"/>
<dbReference type="InterPro" id="IPR035965">
    <property type="entry name" value="PAS-like_dom_sf"/>
</dbReference>
<dbReference type="NCBIfam" id="TIGR00254">
    <property type="entry name" value="GGDEF"/>
    <property type="match status" value="1"/>
</dbReference>
<dbReference type="PROSITE" id="PS51832">
    <property type="entry name" value="HD_GYP"/>
    <property type="match status" value="1"/>
</dbReference>
<evidence type="ECO:0000259" key="5">
    <source>
        <dbReference type="PROSITE" id="PS51832"/>
    </source>
</evidence>
<feature type="domain" description="PAC" evidence="2">
    <location>
        <begin position="339"/>
        <end position="391"/>
    </location>
</feature>
<protein>
    <submittedName>
        <fullName evidence="6">PAS domain S-box protein</fullName>
    </submittedName>
</protein>
<dbReference type="InterPro" id="IPR003607">
    <property type="entry name" value="HD/PDEase_dom"/>
</dbReference>
<feature type="domain" description="HD-GYP" evidence="5">
    <location>
        <begin position="541"/>
        <end position="729"/>
    </location>
</feature>
<evidence type="ECO:0000259" key="1">
    <source>
        <dbReference type="PROSITE" id="PS50112"/>
    </source>
</evidence>
<dbReference type="PROSITE" id="PS51831">
    <property type="entry name" value="HD"/>
    <property type="match status" value="1"/>
</dbReference>
<dbReference type="InterPro" id="IPR000160">
    <property type="entry name" value="GGDEF_dom"/>
</dbReference>
<dbReference type="EMBL" id="JAGSND010000008">
    <property type="protein sequence ID" value="MBR0598697.1"/>
    <property type="molecule type" value="Genomic_DNA"/>
</dbReference>
<comment type="caution">
    <text evidence="6">The sequence shown here is derived from an EMBL/GenBank/DDBJ whole genome shotgun (WGS) entry which is preliminary data.</text>
</comment>
<dbReference type="AlphaFoldDB" id="A0A8J7W0T5"/>
<evidence type="ECO:0000259" key="3">
    <source>
        <dbReference type="PROSITE" id="PS50887"/>
    </source>
</evidence>
<gene>
    <name evidence="6" type="ORF">KCX82_12470</name>
</gene>
<dbReference type="SMART" id="SM00086">
    <property type="entry name" value="PAC"/>
    <property type="match status" value="2"/>
</dbReference>
<dbReference type="Pfam" id="PF00990">
    <property type="entry name" value="GGDEF"/>
    <property type="match status" value="1"/>
</dbReference>
<dbReference type="SUPFAM" id="SSF55073">
    <property type="entry name" value="Nucleotide cyclase"/>
    <property type="match status" value="1"/>
</dbReference>
<evidence type="ECO:0000313" key="7">
    <source>
        <dbReference type="Proteomes" id="UP000675664"/>
    </source>
</evidence>
<dbReference type="InterPro" id="IPR013656">
    <property type="entry name" value="PAS_4"/>
</dbReference>
<reference evidence="6" key="1">
    <citation type="submission" date="2021-04" db="EMBL/GenBank/DDBJ databases">
        <title>Sinoanaerobacter chloroacetimidivorans sp. nov., an obligate anaerobic bacterium isolated from anaerobic sludge.</title>
        <authorList>
            <person name="Bao Y."/>
        </authorList>
    </citation>
    <scope>NUCLEOTIDE SEQUENCE</scope>
    <source>
        <strain evidence="6">BAD-6</strain>
    </source>
</reference>
<dbReference type="Gene3D" id="3.30.450.20">
    <property type="entry name" value="PAS domain"/>
    <property type="match status" value="3"/>
</dbReference>
<dbReference type="InterPro" id="IPR001610">
    <property type="entry name" value="PAC"/>
</dbReference>
<feature type="domain" description="HD" evidence="4">
    <location>
        <begin position="563"/>
        <end position="685"/>
    </location>
</feature>
<dbReference type="InterPro" id="IPR013655">
    <property type="entry name" value="PAS_fold_3"/>
</dbReference>
<dbReference type="CDD" id="cd00077">
    <property type="entry name" value="HDc"/>
    <property type="match status" value="1"/>
</dbReference>
<dbReference type="InterPro" id="IPR006674">
    <property type="entry name" value="HD_domain"/>
</dbReference>
<dbReference type="RefSeq" id="WP_227018829.1">
    <property type="nucleotide sequence ID" value="NZ_JAGSND010000008.1"/>
</dbReference>
<dbReference type="PROSITE" id="PS50112">
    <property type="entry name" value="PAS"/>
    <property type="match status" value="3"/>
</dbReference>
<feature type="domain" description="GGDEF" evidence="3">
    <location>
        <begin position="420"/>
        <end position="553"/>
    </location>
</feature>
<dbReference type="InterPro" id="IPR037522">
    <property type="entry name" value="HD_GYP_dom"/>
</dbReference>
<dbReference type="SUPFAM" id="SSF55785">
    <property type="entry name" value="PYP-like sensor domain (PAS domain)"/>
    <property type="match status" value="3"/>
</dbReference>
<feature type="domain" description="PAS" evidence="1">
    <location>
        <begin position="12"/>
        <end position="67"/>
    </location>
</feature>
<dbReference type="CDD" id="cd01949">
    <property type="entry name" value="GGDEF"/>
    <property type="match status" value="1"/>
</dbReference>
<dbReference type="CDD" id="cd00130">
    <property type="entry name" value="PAS"/>
    <property type="match status" value="3"/>
</dbReference>
<feature type="domain" description="PAS" evidence="1">
    <location>
        <begin position="264"/>
        <end position="335"/>
    </location>
</feature>
<dbReference type="SUPFAM" id="SSF109604">
    <property type="entry name" value="HD-domain/PDEase-like"/>
    <property type="match status" value="1"/>
</dbReference>
<organism evidence="6 7">
    <name type="scientific">Sinanaerobacter chloroacetimidivorans</name>
    <dbReference type="NCBI Taxonomy" id="2818044"/>
    <lineage>
        <taxon>Bacteria</taxon>
        <taxon>Bacillati</taxon>
        <taxon>Bacillota</taxon>
        <taxon>Clostridia</taxon>
        <taxon>Peptostreptococcales</taxon>
        <taxon>Anaerovoracaceae</taxon>
        <taxon>Sinanaerobacter</taxon>
    </lineage>
</organism>
<dbReference type="InterPro" id="IPR029787">
    <property type="entry name" value="Nucleotide_cyclase"/>
</dbReference>
<dbReference type="PROSITE" id="PS50887">
    <property type="entry name" value="GGDEF"/>
    <property type="match status" value="1"/>
</dbReference>
<keyword evidence="7" id="KW-1185">Reference proteome</keyword>
<dbReference type="Pfam" id="PF08447">
    <property type="entry name" value="PAS_3"/>
    <property type="match status" value="2"/>
</dbReference>
<evidence type="ECO:0000259" key="2">
    <source>
        <dbReference type="PROSITE" id="PS50113"/>
    </source>
</evidence>
<feature type="domain" description="PAS" evidence="1">
    <location>
        <begin position="155"/>
        <end position="208"/>
    </location>
</feature>
<dbReference type="Pfam" id="PF13487">
    <property type="entry name" value="HD_5"/>
    <property type="match status" value="1"/>
</dbReference>
<dbReference type="Gene3D" id="1.10.3210.10">
    <property type="entry name" value="Hypothetical protein af1432"/>
    <property type="match status" value="1"/>
</dbReference>
<sequence length="729" mass="84278">MKKTKQEDLLLYISRLETLINNLPFDTWYKDIDGNYLVVNQNFEIYTGKPKEEIIGKNDYDLYPKEEADIYVASDFASIAGRALGYYESEYPKGKYKEECKKPVFDNDGNIIGVTGFSRDITKFKKTHDALVESERTKAVLLSNLPGVAYRCYNDEDWTMTFLSEGCFELTGYTVPELLNKNPSYYDLIEPEYRSRLFDKWKSDIEQDLVSTDEYPIITATGERKWVWEQSQGVPDADGVLVASEGFITDVTERKLAEKALQQSEERFRTIFEQAPLGIAIFDSNNGVAYQLNNRFAEILGRSKEEILNMDWISYSHPDDIEENLYRLELLKEGQIESFAMNKRYMKADGSIVWVNMTIAPFQPEGTVYSRHLCMIEDITSRKKAEEEILYLSYYDQLTGLYNRRFYEEELKRLDKERNLPITLIMADVNGLKLTNDAFGHLAGDKLLKRVAEIIKRECRSDDIIARIGGDEFVLLLPKTDSWEAELIIQRINHAVANEKMNHGICSVSFGWETKKEAHEDIRKVYMHAEDRMYRHKLSESTSMRNETIKVITKTLYQKNEREQLHCERVGEICKAIGQAMGMSKDSVNELKTAGLLHDIGKIGIDEKLLNKHGKLTDAEWIDMKRHPEIGYHILRSVNEFAPIAEYVLYHHERMDGKGYPRKLTGDSIPLQSKIISIADAFDAMTSYRTYRNDLSEKEALNEIRKHAGSQFDIEIAKIFVEKVLGKEF</sequence>
<accession>A0A8J7W0T5</accession>